<dbReference type="CDD" id="cd00303">
    <property type="entry name" value="retropepsin_like"/>
    <property type="match status" value="1"/>
</dbReference>
<dbReference type="AlphaFoldDB" id="G4ZTM1"/>
<proteinExistence type="predicted"/>
<gene>
    <name evidence="1" type="ORF">PHYSODRAFT_511777</name>
</gene>
<keyword evidence="2" id="KW-1185">Reference proteome</keyword>
<reference evidence="1 2" key="1">
    <citation type="journal article" date="2006" name="Science">
        <title>Phytophthora genome sequences uncover evolutionary origins and mechanisms of pathogenesis.</title>
        <authorList>
            <person name="Tyler B.M."/>
            <person name="Tripathy S."/>
            <person name="Zhang X."/>
            <person name="Dehal P."/>
            <person name="Jiang R.H."/>
            <person name="Aerts A."/>
            <person name="Arredondo F.D."/>
            <person name="Baxter L."/>
            <person name="Bensasson D."/>
            <person name="Beynon J.L."/>
            <person name="Chapman J."/>
            <person name="Damasceno C.M."/>
            <person name="Dorrance A.E."/>
            <person name="Dou D."/>
            <person name="Dickerman A.W."/>
            <person name="Dubchak I.L."/>
            <person name="Garbelotto M."/>
            <person name="Gijzen M."/>
            <person name="Gordon S.G."/>
            <person name="Govers F."/>
            <person name="Grunwald N.J."/>
            <person name="Huang W."/>
            <person name="Ivors K.L."/>
            <person name="Jones R.W."/>
            <person name="Kamoun S."/>
            <person name="Krampis K."/>
            <person name="Lamour K.H."/>
            <person name="Lee M.K."/>
            <person name="McDonald W.H."/>
            <person name="Medina M."/>
            <person name="Meijer H.J."/>
            <person name="Nordberg E.K."/>
            <person name="Maclean D.J."/>
            <person name="Ospina-Giraldo M.D."/>
            <person name="Morris P.F."/>
            <person name="Phuntumart V."/>
            <person name="Putnam N.H."/>
            <person name="Rash S."/>
            <person name="Rose J.K."/>
            <person name="Sakihama Y."/>
            <person name="Salamov A.A."/>
            <person name="Savidor A."/>
            <person name="Scheuring C.F."/>
            <person name="Smith B.M."/>
            <person name="Sobral B.W."/>
            <person name="Terry A."/>
            <person name="Torto-Alalibo T.A."/>
            <person name="Win J."/>
            <person name="Xu Z."/>
            <person name="Zhang H."/>
            <person name="Grigoriev I.V."/>
            <person name="Rokhsar D.S."/>
            <person name="Boore J.L."/>
        </authorList>
    </citation>
    <scope>NUCLEOTIDE SEQUENCE [LARGE SCALE GENOMIC DNA]</scope>
    <source>
        <strain evidence="1 2">P6497</strain>
    </source>
</reference>
<dbReference type="RefSeq" id="XP_009530361.1">
    <property type="nucleotide sequence ID" value="XM_009532066.1"/>
</dbReference>
<dbReference type="Gene3D" id="2.40.70.10">
    <property type="entry name" value="Acid Proteases"/>
    <property type="match status" value="1"/>
</dbReference>
<dbReference type="InParanoid" id="G4ZTM1"/>
<evidence type="ECO:0000313" key="1">
    <source>
        <dbReference type="EMBL" id="EGZ12932.1"/>
    </source>
</evidence>
<dbReference type="KEGG" id="psoj:PHYSODRAFT_511777"/>
<dbReference type="InterPro" id="IPR021109">
    <property type="entry name" value="Peptidase_aspartic_dom_sf"/>
</dbReference>
<dbReference type="SMR" id="G4ZTM1"/>
<evidence type="ECO:0000313" key="2">
    <source>
        <dbReference type="Proteomes" id="UP000002640"/>
    </source>
</evidence>
<dbReference type="Proteomes" id="UP000002640">
    <property type="component" value="Unassembled WGS sequence"/>
</dbReference>
<dbReference type="EMBL" id="JH159156">
    <property type="protein sequence ID" value="EGZ12932.1"/>
    <property type="molecule type" value="Genomic_DNA"/>
</dbReference>
<protein>
    <submittedName>
        <fullName evidence="1">Uncharacterized protein</fullName>
    </submittedName>
</protein>
<sequence>MDHGEKDETQEKPEAKRHLYCLLYTQSTVHCSLRNLCIINSNFIDSGATMNGVSPRFCSENGLWDQVVDHNEPMEITLVAKQTMTPYTNDFLVIDVPEEQDLLLGMPWLKAVNPDIDWVNERVGPRVPPLQETGGDYFTHRFYSATSGTTKFITAKQFRRMLRKPHGIECIFVIRPKTEKERQGIGSC</sequence>
<name>G4ZTM1_PHYSP</name>
<accession>G4ZTM1</accession>
<organism evidence="1 2">
    <name type="scientific">Phytophthora sojae (strain P6497)</name>
    <name type="common">Soybean stem and root rot agent</name>
    <name type="synonym">Phytophthora megasperma f. sp. glycines</name>
    <dbReference type="NCBI Taxonomy" id="1094619"/>
    <lineage>
        <taxon>Eukaryota</taxon>
        <taxon>Sar</taxon>
        <taxon>Stramenopiles</taxon>
        <taxon>Oomycota</taxon>
        <taxon>Peronosporomycetes</taxon>
        <taxon>Peronosporales</taxon>
        <taxon>Peronosporaceae</taxon>
        <taxon>Phytophthora</taxon>
    </lineage>
</organism>
<dbReference type="GeneID" id="20659276"/>